<reference evidence="2" key="1">
    <citation type="submission" date="2016-10" db="EMBL/GenBank/DDBJ databases">
        <authorList>
            <person name="Varghese N."/>
            <person name="Submissions S."/>
        </authorList>
    </citation>
    <scope>NUCLEOTIDE SEQUENCE [LARGE SCALE GENOMIC DNA]</scope>
    <source>
        <strain evidence="2">DSM 19891</strain>
    </source>
</reference>
<name>A0A1I6JUX7_9FLAO</name>
<sequence>MSYTTMVSINGTTQQVFNAISQHVQKWWGNTDNSVSSVGDEFTTSFDSTYWKFKISEFEPNRKIVWKCIEAKHIHNGYEGIEKEWEGTLVEWVLEEKGQNETILNFAHNGLVSELNCYVICFPAWERFVTQSLKSFVETGTGMPHLS</sequence>
<dbReference type="Gene3D" id="3.30.530.20">
    <property type="match status" value="1"/>
</dbReference>
<protein>
    <recommendedName>
        <fullName evidence="3">Activator of Hsp90 ATPase homolog 1-like protein</fullName>
    </recommendedName>
</protein>
<evidence type="ECO:0008006" key="3">
    <source>
        <dbReference type="Google" id="ProtNLM"/>
    </source>
</evidence>
<organism evidence="1 2">
    <name type="scientific">Maribacter stanieri</name>
    <dbReference type="NCBI Taxonomy" id="440514"/>
    <lineage>
        <taxon>Bacteria</taxon>
        <taxon>Pseudomonadati</taxon>
        <taxon>Bacteroidota</taxon>
        <taxon>Flavobacteriia</taxon>
        <taxon>Flavobacteriales</taxon>
        <taxon>Flavobacteriaceae</taxon>
        <taxon>Maribacter</taxon>
    </lineage>
</organism>
<keyword evidence="2" id="KW-1185">Reference proteome</keyword>
<dbReference type="SUPFAM" id="SSF55961">
    <property type="entry name" value="Bet v1-like"/>
    <property type="match status" value="1"/>
</dbReference>
<gene>
    <name evidence="1" type="ORF">SAMN04488010_3079</name>
</gene>
<dbReference type="AlphaFoldDB" id="A0A1I6JUX7"/>
<dbReference type="RefSeq" id="WP_143099087.1">
    <property type="nucleotide sequence ID" value="NZ_FOYX01000003.1"/>
</dbReference>
<dbReference type="Proteomes" id="UP000199462">
    <property type="component" value="Unassembled WGS sequence"/>
</dbReference>
<evidence type="ECO:0000313" key="2">
    <source>
        <dbReference type="Proteomes" id="UP000199462"/>
    </source>
</evidence>
<dbReference type="STRING" id="440514.SAMN04488010_3079"/>
<proteinExistence type="predicted"/>
<dbReference type="EMBL" id="FOYX01000003">
    <property type="protein sequence ID" value="SFR82782.1"/>
    <property type="molecule type" value="Genomic_DNA"/>
</dbReference>
<dbReference type="InterPro" id="IPR023393">
    <property type="entry name" value="START-like_dom_sf"/>
</dbReference>
<evidence type="ECO:0000313" key="1">
    <source>
        <dbReference type="EMBL" id="SFR82782.1"/>
    </source>
</evidence>
<accession>A0A1I6JUX7</accession>